<dbReference type="EMBL" id="DF973403">
    <property type="protein sequence ID" value="GAU29694.1"/>
    <property type="molecule type" value="Genomic_DNA"/>
</dbReference>
<gene>
    <name evidence="2" type="ORF">TSUD_264300</name>
</gene>
<organism evidence="2 3">
    <name type="scientific">Trifolium subterraneum</name>
    <name type="common">Subterranean clover</name>
    <dbReference type="NCBI Taxonomy" id="3900"/>
    <lineage>
        <taxon>Eukaryota</taxon>
        <taxon>Viridiplantae</taxon>
        <taxon>Streptophyta</taxon>
        <taxon>Embryophyta</taxon>
        <taxon>Tracheophyta</taxon>
        <taxon>Spermatophyta</taxon>
        <taxon>Magnoliopsida</taxon>
        <taxon>eudicotyledons</taxon>
        <taxon>Gunneridae</taxon>
        <taxon>Pentapetalae</taxon>
        <taxon>rosids</taxon>
        <taxon>fabids</taxon>
        <taxon>Fabales</taxon>
        <taxon>Fabaceae</taxon>
        <taxon>Papilionoideae</taxon>
        <taxon>50 kb inversion clade</taxon>
        <taxon>NPAAA clade</taxon>
        <taxon>Hologalegina</taxon>
        <taxon>IRL clade</taxon>
        <taxon>Trifolieae</taxon>
        <taxon>Trifolium</taxon>
    </lineage>
</organism>
<name>A0A2Z6MAN6_TRISU</name>
<dbReference type="Proteomes" id="UP000242715">
    <property type="component" value="Unassembled WGS sequence"/>
</dbReference>
<dbReference type="InterPro" id="IPR026960">
    <property type="entry name" value="RVT-Znf"/>
</dbReference>
<protein>
    <recommendedName>
        <fullName evidence="1">Reverse transcriptase zinc-binding domain-containing protein</fullName>
    </recommendedName>
</protein>
<sequence>MRMLSQIVFQMGPMGFRLEMEKISICLRVYYLESLHEILNHSTISAADDSWFWKHDPIGQYSDRLPTRQNLLQRGVIGDASASTCMLCGLGSESADHLFSSCNQISPVWYGILRWLGVELVPPRGVLRFFEAFLGIIMEGIFFVECLVDKVKLLSWK</sequence>
<dbReference type="Pfam" id="PF13966">
    <property type="entry name" value="zf-RVT"/>
    <property type="match status" value="1"/>
</dbReference>
<evidence type="ECO:0000259" key="1">
    <source>
        <dbReference type="Pfam" id="PF13966"/>
    </source>
</evidence>
<feature type="domain" description="Reverse transcriptase zinc-binding" evidence="1">
    <location>
        <begin position="62"/>
        <end position="109"/>
    </location>
</feature>
<dbReference type="AlphaFoldDB" id="A0A2Z6MAN6"/>
<keyword evidence="3" id="KW-1185">Reference proteome</keyword>
<evidence type="ECO:0000313" key="3">
    <source>
        <dbReference type="Proteomes" id="UP000242715"/>
    </source>
</evidence>
<accession>A0A2Z6MAN6</accession>
<reference evidence="3" key="1">
    <citation type="journal article" date="2017" name="Front. Plant Sci.">
        <title>Climate Clever Clovers: New Paradigm to Reduce the Environmental Footprint of Ruminants by Breeding Low Methanogenic Forages Utilizing Haplotype Variation.</title>
        <authorList>
            <person name="Kaur P."/>
            <person name="Appels R."/>
            <person name="Bayer P.E."/>
            <person name="Keeble-Gagnere G."/>
            <person name="Wang J."/>
            <person name="Hirakawa H."/>
            <person name="Shirasawa K."/>
            <person name="Vercoe P."/>
            <person name="Stefanova K."/>
            <person name="Durmic Z."/>
            <person name="Nichols P."/>
            <person name="Revell C."/>
            <person name="Isobe S.N."/>
            <person name="Edwards D."/>
            <person name="Erskine W."/>
        </authorList>
    </citation>
    <scope>NUCLEOTIDE SEQUENCE [LARGE SCALE GENOMIC DNA]</scope>
    <source>
        <strain evidence="3">cv. Daliak</strain>
    </source>
</reference>
<dbReference type="OrthoDB" id="696485at2759"/>
<evidence type="ECO:0000313" key="2">
    <source>
        <dbReference type="EMBL" id="GAU29694.1"/>
    </source>
</evidence>
<proteinExistence type="predicted"/>